<comment type="caution">
    <text evidence="1">The sequence shown here is derived from an EMBL/GenBank/DDBJ whole genome shotgun (WGS) entry which is preliminary data.</text>
</comment>
<evidence type="ECO:0000313" key="2">
    <source>
        <dbReference type="Proteomes" id="UP001239994"/>
    </source>
</evidence>
<name>A0AAD8Z265_9TELE</name>
<reference evidence="1" key="1">
    <citation type="submission" date="2023-03" db="EMBL/GenBank/DDBJ databases">
        <title>Electrophorus voltai genome.</title>
        <authorList>
            <person name="Bian C."/>
        </authorList>
    </citation>
    <scope>NUCLEOTIDE SEQUENCE</scope>
    <source>
        <strain evidence="1">CB-2022</strain>
        <tissue evidence="1">Muscle</tissue>
    </source>
</reference>
<dbReference type="Proteomes" id="UP001239994">
    <property type="component" value="Unassembled WGS sequence"/>
</dbReference>
<gene>
    <name evidence="1" type="ORF">P4O66_013170</name>
</gene>
<dbReference type="EMBL" id="JAROKS010000020">
    <property type="protein sequence ID" value="KAK1791683.1"/>
    <property type="molecule type" value="Genomic_DNA"/>
</dbReference>
<proteinExistence type="predicted"/>
<sequence>MGVHPETQRQGSCRSGSR</sequence>
<evidence type="ECO:0000313" key="1">
    <source>
        <dbReference type="EMBL" id="KAK1791683.1"/>
    </source>
</evidence>
<keyword evidence="2" id="KW-1185">Reference proteome</keyword>
<dbReference type="AlphaFoldDB" id="A0AAD8Z265"/>
<organism evidence="1 2">
    <name type="scientific">Electrophorus voltai</name>
    <dbReference type="NCBI Taxonomy" id="2609070"/>
    <lineage>
        <taxon>Eukaryota</taxon>
        <taxon>Metazoa</taxon>
        <taxon>Chordata</taxon>
        <taxon>Craniata</taxon>
        <taxon>Vertebrata</taxon>
        <taxon>Euteleostomi</taxon>
        <taxon>Actinopterygii</taxon>
        <taxon>Neopterygii</taxon>
        <taxon>Teleostei</taxon>
        <taxon>Ostariophysi</taxon>
        <taxon>Gymnotiformes</taxon>
        <taxon>Gymnotoidei</taxon>
        <taxon>Gymnotidae</taxon>
        <taxon>Electrophorus</taxon>
    </lineage>
</organism>
<accession>A0AAD8Z265</accession>
<protein>
    <submittedName>
        <fullName evidence="1">Uncharacterized protein</fullName>
    </submittedName>
</protein>